<accession>T1CAS8</accession>
<dbReference type="EMBL" id="AUZX01001374">
    <property type="protein sequence ID" value="EQD79267.1"/>
    <property type="molecule type" value="Genomic_DNA"/>
</dbReference>
<reference evidence="1" key="2">
    <citation type="journal article" date="2014" name="ISME J.">
        <title>Microbial stratification in low pH oxic and suboxic macroscopic growths along an acid mine drainage.</title>
        <authorList>
            <person name="Mendez-Garcia C."/>
            <person name="Mesa V."/>
            <person name="Sprenger R.R."/>
            <person name="Richter M."/>
            <person name="Diez M.S."/>
            <person name="Solano J."/>
            <person name="Bargiela R."/>
            <person name="Golyshina O.V."/>
            <person name="Manteca A."/>
            <person name="Ramos J.L."/>
            <person name="Gallego J.R."/>
            <person name="Llorente I."/>
            <person name="Martins Dos Santos V.A."/>
            <person name="Jensen O.N."/>
            <person name="Pelaez A.I."/>
            <person name="Sanchez J."/>
            <person name="Ferrer M."/>
        </authorList>
    </citation>
    <scope>NUCLEOTIDE SEQUENCE</scope>
</reference>
<proteinExistence type="predicted"/>
<sequence>EETSSQVVGYGDTAVVSSIVRNQQFHMYQEDNAIVRYLDTHPHLTVLLDSYLGYPIVLRVRNPKQIVITSDLNFKSILANPAGRVAAVLAPDPLDVGVLDAVNRAWPSLWAGKVSWAHLMVAFHGQTKWRLYAVGPGAP</sequence>
<comment type="caution">
    <text evidence="1">The sequence shown here is derived from an EMBL/GenBank/DDBJ whole genome shotgun (WGS) entry which is preliminary data.</text>
</comment>
<protein>
    <submittedName>
        <fullName evidence="1">Uncharacterized protein</fullName>
    </submittedName>
</protein>
<dbReference type="AlphaFoldDB" id="T1CAS8"/>
<organism evidence="1">
    <name type="scientific">mine drainage metagenome</name>
    <dbReference type="NCBI Taxonomy" id="410659"/>
    <lineage>
        <taxon>unclassified sequences</taxon>
        <taxon>metagenomes</taxon>
        <taxon>ecological metagenomes</taxon>
    </lineage>
</organism>
<name>T1CAS8_9ZZZZ</name>
<gene>
    <name evidence="1" type="ORF">B1A_01825</name>
</gene>
<evidence type="ECO:0000313" key="1">
    <source>
        <dbReference type="EMBL" id="EQD79267.1"/>
    </source>
</evidence>
<reference evidence="1" key="1">
    <citation type="submission" date="2013-08" db="EMBL/GenBank/DDBJ databases">
        <authorList>
            <person name="Mendez C."/>
            <person name="Richter M."/>
            <person name="Ferrer M."/>
            <person name="Sanchez J."/>
        </authorList>
    </citation>
    <scope>NUCLEOTIDE SEQUENCE</scope>
</reference>
<feature type="non-terminal residue" evidence="1">
    <location>
        <position position="1"/>
    </location>
</feature>